<keyword evidence="3" id="KW-1185">Reference proteome</keyword>
<dbReference type="OrthoDB" id="572639at2"/>
<reference evidence="2 3" key="1">
    <citation type="submission" date="2018-02" db="EMBL/GenBank/DDBJ databases">
        <title>Genome sequencing of Solimonas sp. HR-BB.</title>
        <authorList>
            <person name="Lee Y."/>
            <person name="Jeon C.O."/>
        </authorList>
    </citation>
    <scope>NUCLEOTIDE SEQUENCE [LARGE SCALE GENOMIC DNA]</scope>
    <source>
        <strain evidence="2 3">HR-BB</strain>
    </source>
</reference>
<protein>
    <recommendedName>
        <fullName evidence="1">DUF4326 domain-containing protein</fullName>
    </recommendedName>
</protein>
<dbReference type="RefSeq" id="WP_104230131.1">
    <property type="nucleotide sequence ID" value="NZ_PSNW01000004.1"/>
</dbReference>
<dbReference type="EMBL" id="PSNW01000004">
    <property type="protein sequence ID" value="PPE74243.1"/>
    <property type="molecule type" value="Genomic_DNA"/>
</dbReference>
<dbReference type="AlphaFoldDB" id="A0A2S5TGY2"/>
<name>A0A2S5TGY2_9GAMM</name>
<evidence type="ECO:0000259" key="1">
    <source>
        <dbReference type="Pfam" id="PF14216"/>
    </source>
</evidence>
<dbReference type="InterPro" id="IPR025475">
    <property type="entry name" value="DUF4326"/>
</dbReference>
<comment type="caution">
    <text evidence="2">The sequence shown here is derived from an EMBL/GenBank/DDBJ whole genome shotgun (WGS) entry which is preliminary data.</text>
</comment>
<organism evidence="2 3">
    <name type="scientific">Solimonas fluminis</name>
    <dbReference type="NCBI Taxonomy" id="2086571"/>
    <lineage>
        <taxon>Bacteria</taxon>
        <taxon>Pseudomonadati</taxon>
        <taxon>Pseudomonadota</taxon>
        <taxon>Gammaproteobacteria</taxon>
        <taxon>Nevskiales</taxon>
        <taxon>Nevskiaceae</taxon>
        <taxon>Solimonas</taxon>
    </lineage>
</organism>
<feature type="domain" description="DUF4326" evidence="1">
    <location>
        <begin position="10"/>
        <end position="97"/>
    </location>
</feature>
<evidence type="ECO:0000313" key="3">
    <source>
        <dbReference type="Proteomes" id="UP000238220"/>
    </source>
</evidence>
<evidence type="ECO:0000313" key="2">
    <source>
        <dbReference type="EMBL" id="PPE74243.1"/>
    </source>
</evidence>
<proteinExistence type="predicted"/>
<dbReference type="Pfam" id="PF14216">
    <property type="entry name" value="DUF4326"/>
    <property type="match status" value="1"/>
</dbReference>
<sequence>MEPRRIQMRRSAGWRKPPEAIYVGRPTIWGNPWVVGGRAHGALGPQEAQAKYEQALTRGELRDRQGNALIDRIRELEGHDLACWCAPGQACHADVLLRYANTPR</sequence>
<gene>
    <name evidence="2" type="ORF">C3942_09445</name>
</gene>
<dbReference type="Proteomes" id="UP000238220">
    <property type="component" value="Unassembled WGS sequence"/>
</dbReference>
<accession>A0A2S5TGY2</accession>